<dbReference type="Pfam" id="PF03009">
    <property type="entry name" value="GDPD"/>
    <property type="match status" value="1"/>
</dbReference>
<keyword evidence="2" id="KW-0378">Hydrolase</keyword>
<proteinExistence type="predicted"/>
<feature type="domain" description="GP-PDE" evidence="1">
    <location>
        <begin position="5"/>
        <end position="243"/>
    </location>
</feature>
<dbReference type="PROSITE" id="PS50007">
    <property type="entry name" value="PIPLC_X_DOMAIN"/>
    <property type="match status" value="1"/>
</dbReference>
<dbReference type="PROSITE" id="PS51704">
    <property type="entry name" value="GP_PDE"/>
    <property type="match status" value="1"/>
</dbReference>
<dbReference type="EC" id="3.1.4.46" evidence="2"/>
<dbReference type="KEGG" id="bqy:MUS_2708"/>
<evidence type="ECO:0000313" key="3">
    <source>
        <dbReference type="Proteomes" id="UP000002878"/>
    </source>
</evidence>
<dbReference type="EMBL" id="CP003332">
    <property type="protein sequence ID" value="AFJ62618.1"/>
    <property type="molecule type" value="Genomic_DNA"/>
</dbReference>
<dbReference type="InterPro" id="IPR017946">
    <property type="entry name" value="PLC-like_Pdiesterase_TIM-brl"/>
</dbReference>
<dbReference type="GO" id="GO:0008889">
    <property type="term" value="F:glycerophosphodiester phosphodiesterase activity"/>
    <property type="evidence" value="ECO:0007669"/>
    <property type="project" value="UniProtKB-EC"/>
</dbReference>
<dbReference type="PANTHER" id="PTHR46211">
    <property type="entry name" value="GLYCEROPHOSPHORYL DIESTER PHOSPHODIESTERASE"/>
    <property type="match status" value="1"/>
</dbReference>
<dbReference type="PANTHER" id="PTHR46211:SF1">
    <property type="entry name" value="GLYCEROPHOSPHODIESTER PHOSPHODIESTERASE, CYTOPLASMIC"/>
    <property type="match status" value="1"/>
</dbReference>
<dbReference type="HOGENOM" id="CLU_030006_3_5_9"/>
<reference evidence="2 3" key="1">
    <citation type="journal article" date="2012" name="J. Biotechnol.">
        <title>Genome sequence of the plant growth promoting strain Bacillus amyloliquefaciens subsp. plantarum B9601-Y2 and expression of mersacidin and other secondary metabolites.</title>
        <authorList>
            <person name="He P."/>
            <person name="Hao K."/>
            <person name="Blom J."/>
            <person name="Ruckert C."/>
            <person name="Vater J."/>
            <person name="Mao Z."/>
            <person name="Wu Y."/>
            <person name="Hou M."/>
            <person name="He P."/>
            <person name="He Y."/>
            <person name="Borriss R."/>
        </authorList>
    </citation>
    <scope>NUCLEOTIDE SEQUENCE [LARGE SCALE GENOMIC DNA]</scope>
    <source>
        <strain evidence="2">Y2</strain>
    </source>
</reference>
<dbReference type="PATRIC" id="fig|1126211.3.peg.2566"/>
<dbReference type="GO" id="GO:0006629">
    <property type="term" value="P:lipid metabolic process"/>
    <property type="evidence" value="ECO:0007669"/>
    <property type="project" value="InterPro"/>
</dbReference>
<evidence type="ECO:0000313" key="2">
    <source>
        <dbReference type="EMBL" id="AFJ62618.1"/>
    </source>
</evidence>
<dbReference type="SUPFAM" id="SSF51695">
    <property type="entry name" value="PLC-like phosphodiesterases"/>
    <property type="match status" value="1"/>
</dbReference>
<dbReference type="Gene3D" id="3.20.20.190">
    <property type="entry name" value="Phosphatidylinositol (PI) phosphodiesterase"/>
    <property type="match status" value="1"/>
</dbReference>
<accession>I2C7J4</accession>
<dbReference type="CDD" id="cd08563">
    <property type="entry name" value="GDPD_TtGDE_like"/>
    <property type="match status" value="1"/>
</dbReference>
<name>I2C7J4_BACAY</name>
<protein>
    <submittedName>
        <fullName evidence="2">Glycerophosphoryl diester phosphodiesterase</fullName>
        <ecNumber evidence="2">3.1.4.46</ecNumber>
    </submittedName>
</protein>
<gene>
    <name evidence="2" type="primary">yqiK</name>
    <name evidence="2" type="ORF">MUS_2708</name>
</gene>
<dbReference type="InterPro" id="IPR030395">
    <property type="entry name" value="GP_PDE_dom"/>
</dbReference>
<sequence length="248" mass="27817">MTHMTNIFAHRGASGDCPENTMPAFKKAIEDGADGIELDVQMTKDGRIVVIHDETLDRTTSLKGFVKDTAYDKIRTADAAGKWKDAFKGVRIPLLSDVLRFAERADFLINIELKNSVFRYEGMEEEVIKKVRYYGLEKRVIFSSFNHESLAVCHALAPEIERAVLTMDVLYRPERYLAAIPASGYHPKLGTPAVSAEVITHLAKHQAALRPFTVNRPEDMKQLMKAGADAIFTDYPKLAVSIKEECRS</sequence>
<organism evidence="2 3">
    <name type="scientific">Bacillus amyloliquefaciens (strain Y2)</name>
    <name type="common">Bacillus amyloliquefaciens subsp. plantarum (strain B9601-Y2)</name>
    <dbReference type="NCBI Taxonomy" id="1155777"/>
    <lineage>
        <taxon>Bacteria</taxon>
        <taxon>Bacillati</taxon>
        <taxon>Bacillota</taxon>
        <taxon>Bacilli</taxon>
        <taxon>Bacillales</taxon>
        <taxon>Bacillaceae</taxon>
        <taxon>Bacillus</taxon>
        <taxon>Bacillus amyloliquefaciens group</taxon>
    </lineage>
</organism>
<dbReference type="AlphaFoldDB" id="I2C7J4"/>
<dbReference type="Proteomes" id="UP000002878">
    <property type="component" value="Chromosome"/>
</dbReference>
<evidence type="ECO:0000259" key="1">
    <source>
        <dbReference type="PROSITE" id="PS51704"/>
    </source>
</evidence>